<reference evidence="2" key="1">
    <citation type="journal article" date="2019" name="bioRxiv">
        <title>Genomics, evolutionary history and diagnostics of the Alternaria alternata species group including apple and Asian pear pathotypes.</title>
        <authorList>
            <person name="Armitage A.D."/>
            <person name="Cockerton H.M."/>
            <person name="Sreenivasaprasad S."/>
            <person name="Woodhall J.W."/>
            <person name="Lane C.R."/>
            <person name="Harrison R.J."/>
            <person name="Clarkson J.P."/>
        </authorList>
    </citation>
    <scope>NUCLEOTIDE SEQUENCE [LARGE SCALE GENOMIC DNA]</scope>
    <source>
        <strain evidence="2">FERA 1082</strain>
    </source>
</reference>
<evidence type="ECO:0000313" key="2">
    <source>
        <dbReference type="Proteomes" id="UP000292402"/>
    </source>
</evidence>
<protein>
    <submittedName>
        <fullName evidence="1">Uncharacterized protein</fullName>
    </submittedName>
</protein>
<name>A0A4Q4MTS4_9PLEO</name>
<comment type="caution">
    <text evidence="1">The sequence shown here is derived from an EMBL/GenBank/DDBJ whole genome shotgun (WGS) entry which is preliminary data.</text>
</comment>
<sequence length="602" mass="68935">MTSVTINNLTVHWEELVTSVQCMSSTENVELFENWVKHLNNKQTDRDLFSLLVATKNCRCSDLRDRVYGLMSLVPGEEREHFPIDYNISVQQLYSGLAMHWLVGQKEYKSPSSTEILRLASLPKITPFLPSWVPDWAPQPSGDADRGRAQSVPLTFHLDTTYLKRSPLRIDWFKSSKLDESEHGWTLDGNTLIDDHFLYALRDMPDTIRHITDTATMVVHAFQILSVSMGIVELKDPHGELLYGLELTKSVPVPAGKKDPIQCHIDVRVLPRWKAAVALERHADTILSLHGPFRVVCAPSKALNPPSLTTRGICQRLDSLDAGIVEDWLMNLFFYGNCAGAAFTSAPRGLRIQALWTYQFPIALRTCQEFNFSCDMSVGEVRQEYMLALLMEMRKGVMEFVTANEIPRHFPRDYVRKSRGRYRYDGRSPVLFRKRIRDVDLAIGIRQAQDTNMWTASSPEAMHTYLQDSLKGCRASCEKYHALVAALIDSYDSEFQPSISIDESSMHAPPYALLEPIKNYQDEQNWRLGDTPFHNMVINNAWQLLQSLEIKAEFTFKQNLNIMWIHVLTIEMVTRLRGVLQQRLILKALANTTRKAEKIYLI</sequence>
<dbReference type="PANTHER" id="PTHR24148:SF81">
    <property type="entry name" value="HETEROKARYON INCOMPATIBILITY DOMAIN-CONTAINING PROTEIN"/>
    <property type="match status" value="1"/>
</dbReference>
<organism evidence="1 2">
    <name type="scientific">Alternaria tenuissima</name>
    <dbReference type="NCBI Taxonomy" id="119927"/>
    <lineage>
        <taxon>Eukaryota</taxon>
        <taxon>Fungi</taxon>
        <taxon>Dikarya</taxon>
        <taxon>Ascomycota</taxon>
        <taxon>Pezizomycotina</taxon>
        <taxon>Dothideomycetes</taxon>
        <taxon>Pleosporomycetidae</taxon>
        <taxon>Pleosporales</taxon>
        <taxon>Pleosporineae</taxon>
        <taxon>Pleosporaceae</taxon>
        <taxon>Alternaria</taxon>
        <taxon>Alternaria sect. Alternaria</taxon>
        <taxon>Alternaria alternata complex</taxon>
    </lineage>
</organism>
<dbReference type="PANTHER" id="PTHR24148">
    <property type="entry name" value="ANKYRIN REPEAT DOMAIN-CONTAINING PROTEIN 39 HOMOLOG-RELATED"/>
    <property type="match status" value="1"/>
</dbReference>
<proteinExistence type="predicted"/>
<gene>
    <name evidence="1" type="ORF">AA0114_g1800</name>
</gene>
<evidence type="ECO:0000313" key="1">
    <source>
        <dbReference type="EMBL" id="RYN58900.1"/>
    </source>
</evidence>
<accession>A0A4Q4MTS4</accession>
<dbReference type="Proteomes" id="UP000292402">
    <property type="component" value="Unassembled WGS sequence"/>
</dbReference>
<dbReference type="InterPro" id="IPR052895">
    <property type="entry name" value="HetReg/Transcr_Mod"/>
</dbReference>
<dbReference type="AlphaFoldDB" id="A0A4Q4MTS4"/>
<dbReference type="EMBL" id="PDXA01000004">
    <property type="protein sequence ID" value="RYN58900.1"/>
    <property type="molecule type" value="Genomic_DNA"/>
</dbReference>